<reference evidence="3 4" key="1">
    <citation type="submission" date="2014-06" db="EMBL/GenBank/DDBJ databases">
        <authorList>
            <consortium name="DOE Joint Genome Institute"/>
            <person name="Kuo A."/>
            <person name="Kohler A."/>
            <person name="Nagy L.G."/>
            <person name="Floudas D."/>
            <person name="Copeland A."/>
            <person name="Barry K.W."/>
            <person name="Cichocki N."/>
            <person name="Veneault-Fourrey C."/>
            <person name="LaButti K."/>
            <person name="Lindquist E.A."/>
            <person name="Lipzen A."/>
            <person name="Lundell T."/>
            <person name="Morin E."/>
            <person name="Murat C."/>
            <person name="Sun H."/>
            <person name="Tunlid A."/>
            <person name="Henrissat B."/>
            <person name="Grigoriev I.V."/>
            <person name="Hibbett D.S."/>
            <person name="Martin F."/>
            <person name="Nordberg H.P."/>
            <person name="Cantor M.N."/>
            <person name="Hua S.X."/>
        </authorList>
    </citation>
    <scope>NUCLEOTIDE SEQUENCE [LARGE SCALE GENOMIC DNA]</scope>
    <source>
        <strain evidence="3 4">ATCC 200175</strain>
    </source>
</reference>
<dbReference type="Proteomes" id="UP000053647">
    <property type="component" value="Unassembled WGS sequence"/>
</dbReference>
<dbReference type="InterPro" id="IPR045340">
    <property type="entry name" value="DUF6533"/>
</dbReference>
<sequence>MSTTNPPPANTPPVATSALLNVNYGAVSILSMWLYEYAITFDDEITFLRESRWSIVKIVYLVCRYLMFPFVITNTFRFLQRSLTVQQCKSYFEFTSFACATIIVCAELMFLARTYALWRRSRTALIIIIVNFTVFLIPAIVILTAIDTVVTMVPVSGITSCDDNSGSNVTVWAYVLLVIGETEILISTLYRAVRYYREAGGRNRLLAILVQHNTFYFCCSLASSVTMISTMYLLQGQDNDLFADHTWDTGYSNAPLHVEFEPEADNPIKSAVE</sequence>
<keyword evidence="1" id="KW-0812">Transmembrane</keyword>
<evidence type="ECO:0000313" key="4">
    <source>
        <dbReference type="Proteomes" id="UP000053647"/>
    </source>
</evidence>
<reference evidence="4" key="2">
    <citation type="submission" date="2015-01" db="EMBL/GenBank/DDBJ databases">
        <title>Evolutionary Origins and Diversification of the Mycorrhizal Mutualists.</title>
        <authorList>
            <consortium name="DOE Joint Genome Institute"/>
            <consortium name="Mycorrhizal Genomics Consortium"/>
            <person name="Kohler A."/>
            <person name="Kuo A."/>
            <person name="Nagy L.G."/>
            <person name="Floudas D."/>
            <person name="Copeland A."/>
            <person name="Barry K.W."/>
            <person name="Cichocki N."/>
            <person name="Veneault-Fourrey C."/>
            <person name="LaButti K."/>
            <person name="Lindquist E.A."/>
            <person name="Lipzen A."/>
            <person name="Lundell T."/>
            <person name="Morin E."/>
            <person name="Murat C."/>
            <person name="Riley R."/>
            <person name="Ohm R."/>
            <person name="Sun H."/>
            <person name="Tunlid A."/>
            <person name="Henrissat B."/>
            <person name="Grigoriev I.V."/>
            <person name="Hibbett D.S."/>
            <person name="Martin F."/>
        </authorList>
    </citation>
    <scope>NUCLEOTIDE SEQUENCE [LARGE SCALE GENOMIC DNA]</scope>
    <source>
        <strain evidence="4">ATCC 200175</strain>
    </source>
</reference>
<evidence type="ECO:0000313" key="3">
    <source>
        <dbReference type="EMBL" id="KIJ11092.1"/>
    </source>
</evidence>
<protein>
    <recommendedName>
        <fullName evidence="2">DUF6533 domain-containing protein</fullName>
    </recommendedName>
</protein>
<feature type="transmembrane region" description="Helical" evidence="1">
    <location>
        <begin position="124"/>
        <end position="146"/>
    </location>
</feature>
<dbReference type="Pfam" id="PF20151">
    <property type="entry name" value="DUF6533"/>
    <property type="match status" value="1"/>
</dbReference>
<keyword evidence="1" id="KW-1133">Transmembrane helix</keyword>
<keyword evidence="4" id="KW-1185">Reference proteome</keyword>
<feature type="domain" description="DUF6533" evidence="2">
    <location>
        <begin position="24"/>
        <end position="68"/>
    </location>
</feature>
<dbReference type="HOGENOM" id="CLU_035509_11_2_1"/>
<feature type="transmembrane region" description="Helical" evidence="1">
    <location>
        <begin position="214"/>
        <end position="234"/>
    </location>
</feature>
<feature type="transmembrane region" description="Helical" evidence="1">
    <location>
        <begin position="20"/>
        <end position="38"/>
    </location>
</feature>
<dbReference type="OrthoDB" id="2679375at2759"/>
<name>A0A0C9TTB9_PAXIN</name>
<feature type="transmembrane region" description="Helical" evidence="1">
    <location>
        <begin position="58"/>
        <end position="79"/>
    </location>
</feature>
<proteinExistence type="predicted"/>
<feature type="transmembrane region" description="Helical" evidence="1">
    <location>
        <begin position="91"/>
        <end position="112"/>
    </location>
</feature>
<accession>A0A0C9TTB9</accession>
<gene>
    <name evidence="3" type="ORF">PAXINDRAFT_15994</name>
</gene>
<keyword evidence="1" id="KW-0472">Membrane</keyword>
<dbReference type="EMBL" id="KN819387">
    <property type="protein sequence ID" value="KIJ11092.1"/>
    <property type="molecule type" value="Genomic_DNA"/>
</dbReference>
<evidence type="ECO:0000256" key="1">
    <source>
        <dbReference type="SAM" id="Phobius"/>
    </source>
</evidence>
<dbReference type="AlphaFoldDB" id="A0A0C9TTB9"/>
<organism evidence="3 4">
    <name type="scientific">Paxillus involutus ATCC 200175</name>
    <dbReference type="NCBI Taxonomy" id="664439"/>
    <lineage>
        <taxon>Eukaryota</taxon>
        <taxon>Fungi</taxon>
        <taxon>Dikarya</taxon>
        <taxon>Basidiomycota</taxon>
        <taxon>Agaricomycotina</taxon>
        <taxon>Agaricomycetes</taxon>
        <taxon>Agaricomycetidae</taxon>
        <taxon>Boletales</taxon>
        <taxon>Paxilineae</taxon>
        <taxon>Paxillaceae</taxon>
        <taxon>Paxillus</taxon>
    </lineage>
</organism>
<feature type="transmembrane region" description="Helical" evidence="1">
    <location>
        <begin position="171"/>
        <end position="193"/>
    </location>
</feature>
<evidence type="ECO:0000259" key="2">
    <source>
        <dbReference type="Pfam" id="PF20151"/>
    </source>
</evidence>